<evidence type="ECO:0000313" key="3">
    <source>
        <dbReference type="Proteomes" id="UP000579281"/>
    </source>
</evidence>
<comment type="caution">
    <text evidence="2">The sequence shown here is derived from an EMBL/GenBank/DDBJ whole genome shotgun (WGS) entry which is preliminary data.</text>
</comment>
<evidence type="ECO:0000256" key="1">
    <source>
        <dbReference type="SAM" id="Phobius"/>
    </source>
</evidence>
<keyword evidence="1" id="KW-0812">Transmembrane</keyword>
<sequence length="73" mass="8674">MLLRWLELFYKEVQDFYEVHVVIIMVLIGLFEWFISYKQLTDKKLKREAKLARYIGAAYVIGGIGIFALLKIF</sequence>
<gene>
    <name evidence="2" type="ORF">HNQ80_001660</name>
</gene>
<reference evidence="2 3" key="1">
    <citation type="submission" date="2020-08" db="EMBL/GenBank/DDBJ databases">
        <title>Genomic Encyclopedia of Type Strains, Phase IV (KMG-IV): sequencing the most valuable type-strain genomes for metagenomic binning, comparative biology and taxonomic classification.</title>
        <authorList>
            <person name="Goeker M."/>
        </authorList>
    </citation>
    <scope>NUCLEOTIDE SEQUENCE [LARGE SCALE GENOMIC DNA]</scope>
    <source>
        <strain evidence="2 3">DSM 103526</strain>
    </source>
</reference>
<feature type="transmembrane region" description="Helical" evidence="1">
    <location>
        <begin position="20"/>
        <end position="39"/>
    </location>
</feature>
<organism evidence="2 3">
    <name type="scientific">Anaerosolibacter carboniphilus</name>
    <dbReference type="NCBI Taxonomy" id="1417629"/>
    <lineage>
        <taxon>Bacteria</taxon>
        <taxon>Bacillati</taxon>
        <taxon>Bacillota</taxon>
        <taxon>Clostridia</taxon>
        <taxon>Peptostreptococcales</taxon>
        <taxon>Thermotaleaceae</taxon>
        <taxon>Anaerosolibacter</taxon>
    </lineage>
</organism>
<dbReference type="Proteomes" id="UP000579281">
    <property type="component" value="Unassembled WGS sequence"/>
</dbReference>
<name>A0A841KQF6_9FIRM</name>
<keyword evidence="1" id="KW-0472">Membrane</keyword>
<keyword evidence="1" id="KW-1133">Transmembrane helix</keyword>
<dbReference type="InterPro" id="IPR049971">
    <property type="entry name" value="CLC_0170-like"/>
</dbReference>
<accession>A0A841KQF6</accession>
<dbReference type="AlphaFoldDB" id="A0A841KQF6"/>
<feature type="transmembrane region" description="Helical" evidence="1">
    <location>
        <begin position="51"/>
        <end position="70"/>
    </location>
</feature>
<dbReference type="RefSeq" id="WP_184309971.1">
    <property type="nucleotide sequence ID" value="NZ_JACHEN010000008.1"/>
</dbReference>
<proteinExistence type="predicted"/>
<dbReference type="EMBL" id="JACHEN010000008">
    <property type="protein sequence ID" value="MBB6215571.1"/>
    <property type="molecule type" value="Genomic_DNA"/>
</dbReference>
<protein>
    <submittedName>
        <fullName evidence="2">Uncharacterized protein</fullName>
    </submittedName>
</protein>
<dbReference type="NCBIfam" id="NF042414">
    <property type="entry name" value="CLC_0170_fam"/>
    <property type="match status" value="1"/>
</dbReference>
<evidence type="ECO:0000313" key="2">
    <source>
        <dbReference type="EMBL" id="MBB6215571.1"/>
    </source>
</evidence>
<keyword evidence="3" id="KW-1185">Reference proteome</keyword>